<dbReference type="Proteomes" id="UP000440578">
    <property type="component" value="Unassembled WGS sequence"/>
</dbReference>
<evidence type="ECO:0000313" key="3">
    <source>
        <dbReference type="EMBL" id="KAF0298961.1"/>
    </source>
</evidence>
<feature type="region of interest" description="Disordered" evidence="1">
    <location>
        <begin position="984"/>
        <end position="1016"/>
    </location>
</feature>
<protein>
    <submittedName>
        <fullName evidence="3">Neuralized-like protein 4</fullName>
    </submittedName>
</protein>
<feature type="domain" description="NHR" evidence="2">
    <location>
        <begin position="3"/>
        <end position="169"/>
    </location>
</feature>
<keyword evidence="4" id="KW-1185">Reference proteome</keyword>
<dbReference type="EMBL" id="VIIS01001400">
    <property type="protein sequence ID" value="KAF0298961.1"/>
    <property type="molecule type" value="Genomic_DNA"/>
</dbReference>
<name>A0A6A4WAQ1_AMPAM</name>
<accession>A0A6A4WAQ1</accession>
<gene>
    <name evidence="3" type="primary">Neurl4</name>
    <name evidence="3" type="ORF">FJT64_003732</name>
</gene>
<dbReference type="PROSITE" id="PS51065">
    <property type="entry name" value="NHR"/>
    <property type="match status" value="6"/>
</dbReference>
<dbReference type="FunFam" id="2.60.120.920:FF:000014">
    <property type="entry name" value="neuralized-like protein 4 isoform X2"/>
    <property type="match status" value="1"/>
</dbReference>
<evidence type="ECO:0000259" key="2">
    <source>
        <dbReference type="PROSITE" id="PS51065"/>
    </source>
</evidence>
<dbReference type="OrthoDB" id="6345132at2759"/>
<dbReference type="Gene3D" id="2.60.120.920">
    <property type="match status" value="6"/>
</dbReference>
<dbReference type="PANTHER" id="PTHR12429:SF14">
    <property type="entry name" value="NEURALIZED-LIKE PROTEIN 4"/>
    <property type="match status" value="1"/>
</dbReference>
<proteinExistence type="predicted"/>
<dbReference type="InterPro" id="IPR006573">
    <property type="entry name" value="NHR_dom"/>
</dbReference>
<feature type="domain" description="NHR" evidence="2">
    <location>
        <begin position="775"/>
        <end position="939"/>
    </location>
</feature>
<dbReference type="AlphaFoldDB" id="A0A6A4WAQ1"/>
<feature type="domain" description="NHR" evidence="2">
    <location>
        <begin position="190"/>
        <end position="357"/>
    </location>
</feature>
<dbReference type="InterPro" id="IPR013320">
    <property type="entry name" value="ConA-like_dom_sf"/>
</dbReference>
<evidence type="ECO:0000313" key="4">
    <source>
        <dbReference type="Proteomes" id="UP000440578"/>
    </source>
</evidence>
<dbReference type="Pfam" id="PF07177">
    <property type="entry name" value="Neuralized"/>
    <property type="match status" value="6"/>
</dbReference>
<feature type="domain" description="NHR" evidence="2">
    <location>
        <begin position="1016"/>
        <end position="1186"/>
    </location>
</feature>
<comment type="caution">
    <text evidence="3">The sequence shown here is derived from an EMBL/GenBank/DDBJ whole genome shotgun (WGS) entry which is preliminary data.</text>
</comment>
<sequence length="1268" mass="135939">MWGNKFHSRCGELIVLSNSNKTAVRSSATHEFNHGLVFSHAPLNDYQIFEVIIEAKVNSWSGGLQIGVTPCNPASLELPASAMDLRSGTWIMSGSSVSRDGRSVVELYGSDLDQLAEGDTVGVSRSHKGELVFYVNGSPQGIAGSGLPAQVWAVVDLYGKCSQASITNCNRHSERDNRCGGAEARSTGDRLRFHSRHGSLVLLTAQERSAERRRPLDEFNNGVVLTHRPLRDDELFEIRIDRLVDKWSGSIEAGITTHCPDTLKIPATMTNLRTGTIMMSGSGILTNGKGTRREYGTFNLDELKEGDRIAMMRRSNGTLHFFINGLDQGVAATNAPPTVWGVVDLYGMTVKVSIVDDSEDRVAGGADPQLPDNSRGLPLPLSLSAADPHLLTFHTSCGSHAAVLPDGRTAHRPNAMDDFNNGVVMTARHLRPQELFEVRLDKVVTKWAGSIEIGVTTHGPTDLEYPSTMTNVRSGTWMMTGNGVMHNGTAVLDDYGHNLDRLKVGDRVGVTVHEDGRLHFFVNGVDQGVAALGVPRAVYGVVDLYGQAAQVTIVERMRSQAPSPAASTGSSSTLYSDLKFHQLHGRNARVSMNGATASRPNAHGEFNESIIMSNRPLRDAEVFEVIIERMVDRWSGSIEAGVTLVPPEELKFPRTMTDIDFDTWMISGSAVMKDGKIIRNRYRCDLDTLGVGSRLGLARLADSTLHVYINGEDQGVACDGVPPNVYAVIDLYGQCAQVSVLNHVTRLQDNSLLCSDSQILESSQALSILLGNEIAHRFSLCCGKNVNLRNNNTTAVRLRGFSNSVIITAAPLLPEELLELRIEQLCDQFAGSLRLGLTCFSPNNVGCMPSSLDQIPEHTWWVEGSEVRRAGGTVRTNYCPSLDRLRRGDRVGIRCTTDNCLRLVINGEDMGVAASGLPRRVWGVAELYGRTQSVTAVSTCRSLASPGGGLPAGGAPDSPVSVMQDSLELGGVRPAPAATAAAAVPGAAGGPATPAAGPSASSGPAGSTPPRPVEPAVRFRDCHGRNIALSNKGCVARRVASYNQGLVLSAQPLRAGQLFEVRIERLLPCWSSSLMVGVCCLGPERERAASLPVSALGLRRSAWCIASDAVFHNGVKVSISQSDPDQEEPDPSTAGSLRPLGTGGDRAPGELAAAVIKNCTFQSACLRFRSSLGLPGELGMQALLTGRGKDDDSGRAELIFYPALRQAAAAATWPPVRYSEPSLGRVVASAALEVRLRPGAYTADGPRWMVKERAATALSALLLRLEPA</sequence>
<dbReference type="FunFam" id="2.60.120.920:FF:000001">
    <property type="entry name" value="neuralized-like protein 4 isoform X1"/>
    <property type="match status" value="4"/>
</dbReference>
<dbReference type="PANTHER" id="PTHR12429">
    <property type="entry name" value="NEURALIZED"/>
    <property type="match status" value="1"/>
</dbReference>
<feature type="domain" description="NHR" evidence="2">
    <location>
        <begin position="390"/>
        <end position="556"/>
    </location>
</feature>
<dbReference type="SMART" id="SM00588">
    <property type="entry name" value="NEUZ"/>
    <property type="match status" value="6"/>
</dbReference>
<feature type="compositionally biased region" description="Low complexity" evidence="1">
    <location>
        <begin position="984"/>
        <end position="1006"/>
    </location>
</feature>
<dbReference type="SUPFAM" id="SSF49899">
    <property type="entry name" value="Concanavalin A-like lectins/glucanases"/>
    <property type="match status" value="1"/>
</dbReference>
<reference evidence="3 4" key="1">
    <citation type="submission" date="2019-07" db="EMBL/GenBank/DDBJ databases">
        <title>Draft genome assembly of a fouling barnacle, Amphibalanus amphitrite (Darwin, 1854): The first reference genome for Thecostraca.</title>
        <authorList>
            <person name="Kim W."/>
        </authorList>
    </citation>
    <scope>NUCLEOTIDE SEQUENCE [LARGE SCALE GENOMIC DNA]</scope>
    <source>
        <strain evidence="3">SNU_AA5</strain>
        <tissue evidence="3">Soma without cirri and trophi</tissue>
    </source>
</reference>
<dbReference type="InterPro" id="IPR043136">
    <property type="entry name" value="B30.2/SPRY_sf"/>
</dbReference>
<dbReference type="InterPro" id="IPR037962">
    <property type="entry name" value="Neuralized"/>
</dbReference>
<feature type="region of interest" description="Disordered" evidence="1">
    <location>
        <begin position="1120"/>
        <end position="1143"/>
    </location>
</feature>
<dbReference type="CDD" id="cd12887">
    <property type="entry name" value="SPRY_NHR_like"/>
    <property type="match status" value="5"/>
</dbReference>
<evidence type="ECO:0000256" key="1">
    <source>
        <dbReference type="SAM" id="MobiDB-lite"/>
    </source>
</evidence>
<feature type="domain" description="NHR" evidence="2">
    <location>
        <begin position="577"/>
        <end position="743"/>
    </location>
</feature>
<organism evidence="3 4">
    <name type="scientific">Amphibalanus amphitrite</name>
    <name type="common">Striped barnacle</name>
    <name type="synonym">Balanus amphitrite</name>
    <dbReference type="NCBI Taxonomy" id="1232801"/>
    <lineage>
        <taxon>Eukaryota</taxon>
        <taxon>Metazoa</taxon>
        <taxon>Ecdysozoa</taxon>
        <taxon>Arthropoda</taxon>
        <taxon>Crustacea</taxon>
        <taxon>Multicrustacea</taxon>
        <taxon>Cirripedia</taxon>
        <taxon>Thoracica</taxon>
        <taxon>Thoracicalcarea</taxon>
        <taxon>Balanomorpha</taxon>
        <taxon>Balanoidea</taxon>
        <taxon>Balanidae</taxon>
        <taxon>Amphibalaninae</taxon>
        <taxon>Amphibalanus</taxon>
    </lineage>
</organism>
<dbReference type="GO" id="GO:0061630">
    <property type="term" value="F:ubiquitin protein ligase activity"/>
    <property type="evidence" value="ECO:0007669"/>
    <property type="project" value="TreeGrafter"/>
</dbReference>